<dbReference type="InterPro" id="IPR005956">
    <property type="entry name" value="4OHPhenylPyrv_dOase"/>
</dbReference>
<dbReference type="SUPFAM" id="SSF54593">
    <property type="entry name" value="Glyoxalase/Bleomycin resistance protein/Dihydroxybiphenyl dioxygenase"/>
    <property type="match status" value="1"/>
</dbReference>
<reference evidence="11 12" key="1">
    <citation type="submission" date="2010-05" db="EMBL/GenBank/DDBJ databases">
        <title>The Genome Sequence of Thecamonas trahens ATCC 50062.</title>
        <authorList>
            <consortium name="The Broad Institute Genome Sequencing Platform"/>
            <person name="Russ C."/>
            <person name="Cuomo C."/>
            <person name="Shea T."/>
            <person name="Young S.K."/>
            <person name="Zeng Q."/>
            <person name="Koehrsen M."/>
            <person name="Haas B."/>
            <person name="Borodovsky M."/>
            <person name="Guigo R."/>
            <person name="Alvarado L."/>
            <person name="Berlin A."/>
            <person name="Bochicchio J."/>
            <person name="Borenstein D."/>
            <person name="Chapman S."/>
            <person name="Chen Z."/>
            <person name="Freedman E."/>
            <person name="Gellesch M."/>
            <person name="Goldberg J."/>
            <person name="Griggs A."/>
            <person name="Gujja S."/>
            <person name="Heilman E."/>
            <person name="Heiman D."/>
            <person name="Hepburn T."/>
            <person name="Howarth C."/>
            <person name="Jen D."/>
            <person name="Larson L."/>
            <person name="Mehta T."/>
            <person name="Park D."/>
            <person name="Pearson M."/>
            <person name="Roberts A."/>
            <person name="Saif S."/>
            <person name="Shenoy N."/>
            <person name="Sisk P."/>
            <person name="Stolte C."/>
            <person name="Sykes S."/>
            <person name="Thomson T."/>
            <person name="Walk T."/>
            <person name="White J."/>
            <person name="Yandava C."/>
            <person name="Burger G."/>
            <person name="Gray M.W."/>
            <person name="Holland P.W.H."/>
            <person name="King N."/>
            <person name="Lang F.B.F."/>
            <person name="Roger A.J."/>
            <person name="Ruiz-Trillo I."/>
            <person name="Lander E."/>
            <person name="Nusbaum C."/>
        </authorList>
    </citation>
    <scope>NUCLEOTIDE SEQUENCE [LARGE SCALE GENOMIC DNA]</scope>
    <source>
        <strain evidence="11 12">ATCC 50062</strain>
    </source>
</reference>
<evidence type="ECO:0000313" key="12">
    <source>
        <dbReference type="Proteomes" id="UP000054408"/>
    </source>
</evidence>
<evidence type="ECO:0000313" key="11">
    <source>
        <dbReference type="EMBL" id="KNC51937.1"/>
    </source>
</evidence>
<dbReference type="InterPro" id="IPR041736">
    <property type="entry name" value="4OHPhenylPyrv_dOase_N"/>
</dbReference>
<dbReference type="EMBL" id="GL349471">
    <property type="protein sequence ID" value="KNC51937.1"/>
    <property type="molecule type" value="Genomic_DNA"/>
</dbReference>
<keyword evidence="11" id="KW-0560">Oxidoreductase</keyword>
<gene>
    <name evidence="11" type="ORF">AMSG_08179</name>
</gene>
<evidence type="ECO:0000256" key="5">
    <source>
        <dbReference type="ARBA" id="ARBA00022723"/>
    </source>
</evidence>
<dbReference type="Gene3D" id="3.10.180.10">
    <property type="entry name" value="2,3-Dihydroxybiphenyl 1,2-Dioxygenase, domain 1"/>
    <property type="match status" value="2"/>
</dbReference>
<dbReference type="AlphaFoldDB" id="A0A0L0DI03"/>
<dbReference type="GO" id="GO:0006559">
    <property type="term" value="P:L-phenylalanine catabolic process"/>
    <property type="evidence" value="ECO:0007669"/>
    <property type="project" value="UniProtKB-KW"/>
</dbReference>
<dbReference type="Proteomes" id="UP000054408">
    <property type="component" value="Unassembled WGS sequence"/>
</dbReference>
<dbReference type="GO" id="GO:0006572">
    <property type="term" value="P:L-tyrosine catabolic process"/>
    <property type="evidence" value="ECO:0007669"/>
    <property type="project" value="UniProtKB-KW"/>
</dbReference>
<dbReference type="NCBIfam" id="TIGR01263">
    <property type="entry name" value="4HPPD"/>
    <property type="match status" value="1"/>
</dbReference>
<evidence type="ECO:0000256" key="3">
    <source>
        <dbReference type="ARBA" id="ARBA00005877"/>
    </source>
</evidence>
<evidence type="ECO:0000259" key="10">
    <source>
        <dbReference type="PROSITE" id="PS51819"/>
    </source>
</evidence>
<comment type="cofactor">
    <cofactor evidence="1">
        <name>Fe cation</name>
        <dbReference type="ChEBI" id="CHEBI:24875"/>
    </cofactor>
</comment>
<accession>A0A0L0DI03</accession>
<dbReference type="EC" id="1.13.11.27" evidence="4"/>
<dbReference type="OrthoDB" id="414569at2759"/>
<name>A0A0L0DI03_THETB</name>
<dbReference type="InterPro" id="IPR037523">
    <property type="entry name" value="VOC_core"/>
</dbReference>
<dbReference type="GO" id="GO:0046872">
    <property type="term" value="F:metal ion binding"/>
    <property type="evidence" value="ECO:0007669"/>
    <property type="project" value="UniProtKB-KW"/>
</dbReference>
<keyword evidence="8" id="KW-0408">Iron</keyword>
<evidence type="ECO:0000256" key="6">
    <source>
        <dbReference type="ARBA" id="ARBA00022737"/>
    </source>
</evidence>
<protein>
    <recommendedName>
        <fullName evidence="4">4-hydroxyphenylpyruvate dioxygenase</fullName>
        <ecNumber evidence="4">1.13.11.27</ecNumber>
    </recommendedName>
</protein>
<keyword evidence="5" id="KW-0479">Metal-binding</keyword>
<evidence type="ECO:0000256" key="4">
    <source>
        <dbReference type="ARBA" id="ARBA00013222"/>
    </source>
</evidence>
<comment type="similarity">
    <text evidence="3">Belongs to the 4HPPD family.</text>
</comment>
<dbReference type="GO" id="GO:0003868">
    <property type="term" value="F:4-hydroxyphenylpyruvate dioxygenase activity"/>
    <property type="evidence" value="ECO:0007669"/>
    <property type="project" value="UniProtKB-EC"/>
</dbReference>
<dbReference type="STRING" id="461836.A0A0L0DI03"/>
<comment type="pathway">
    <text evidence="2">Amino-acid degradation; L-phenylalanine degradation; acetoacetate and fumarate from L-phenylalanine: step 3/6.</text>
</comment>
<evidence type="ECO:0000256" key="2">
    <source>
        <dbReference type="ARBA" id="ARBA00005162"/>
    </source>
</evidence>
<dbReference type="GeneID" id="25566929"/>
<keyword evidence="11" id="KW-0670">Pyruvate</keyword>
<evidence type="ECO:0000256" key="8">
    <source>
        <dbReference type="ARBA" id="ARBA00023004"/>
    </source>
</evidence>
<evidence type="ECO:0000256" key="1">
    <source>
        <dbReference type="ARBA" id="ARBA00001962"/>
    </source>
</evidence>
<dbReference type="PROSITE" id="PS51819">
    <property type="entry name" value="VOC"/>
    <property type="match status" value="2"/>
</dbReference>
<sequence length="482" mass="52706">MDVGPRGPSQEAFTAARIAAIEEEVNAIKADETKVLGSGKQLASEGWILGYEARKNDGNPMSDKVETGEFHHLEFYVGDALTVMKRFRAGLGMRLVARSDRNTSNFEYSSYILESENLRFVITSPASPHGALIARREGKSTAVPDPDYNGVEAAEFFTKHGLAVRAIAVTTPDATVAFETAVANGGIPVRRPRTFANGVTVSEIQAYGDVVMRFVSGADDGSYLPDYEAVNDDASRKTFGLYRFDHVVGNVFSCKETFEYFNNVLGWHRFAEFSTEDVGTKKSGINSIVIANNAETILLPINEPMYGTPSKSQITIFLEQMGGAGVQHLALKTGDVFATFDAMNAASDIGFEFLPPPPEVVHEGRKVDYYTWAASRVGDSLSAEDIAMCKERGILIDIHPDEGILLQIFTKPLGTRPTIFIEILERRCFIRKDGSSKDPNVDDIELDPLALDSIDKSACAQFGAGNFKKLYETVEADMGDLS</sequence>
<evidence type="ECO:0000256" key="9">
    <source>
        <dbReference type="ARBA" id="ARBA00023232"/>
    </source>
</evidence>
<dbReference type="PANTHER" id="PTHR11959">
    <property type="entry name" value="4-HYDROXYPHENYLPYRUVATE DIOXYGENASE"/>
    <property type="match status" value="1"/>
</dbReference>
<evidence type="ECO:0000256" key="7">
    <source>
        <dbReference type="ARBA" id="ARBA00022878"/>
    </source>
</evidence>
<keyword evidence="11" id="KW-0223">Dioxygenase</keyword>
<keyword evidence="7" id="KW-0828">Tyrosine catabolism</keyword>
<proteinExistence type="inferred from homology"/>
<dbReference type="OMA" id="DMCSEYS"/>
<dbReference type="PANTHER" id="PTHR11959:SF1">
    <property type="entry name" value="4-HYDROXYPHENYLPYRUVATE DIOXYGENASE"/>
    <property type="match status" value="1"/>
</dbReference>
<dbReference type="InterPro" id="IPR029068">
    <property type="entry name" value="Glyas_Bleomycin-R_OHBP_Dase"/>
</dbReference>
<feature type="domain" description="VOC" evidence="10">
    <location>
        <begin position="243"/>
        <end position="411"/>
    </location>
</feature>
<keyword evidence="12" id="KW-1185">Reference proteome</keyword>
<organism evidence="11 12">
    <name type="scientific">Thecamonas trahens ATCC 50062</name>
    <dbReference type="NCBI Taxonomy" id="461836"/>
    <lineage>
        <taxon>Eukaryota</taxon>
        <taxon>Apusozoa</taxon>
        <taxon>Apusomonadida</taxon>
        <taxon>Apusomonadidae</taxon>
        <taxon>Thecamonas</taxon>
    </lineage>
</organism>
<feature type="domain" description="VOC" evidence="10">
    <location>
        <begin position="69"/>
        <end position="217"/>
    </location>
</feature>
<dbReference type="RefSeq" id="XP_013755531.1">
    <property type="nucleotide sequence ID" value="XM_013900077.1"/>
</dbReference>
<dbReference type="Pfam" id="PF00903">
    <property type="entry name" value="Glyoxalase"/>
    <property type="match status" value="1"/>
</dbReference>
<keyword evidence="6" id="KW-0677">Repeat</keyword>
<dbReference type="InterPro" id="IPR004360">
    <property type="entry name" value="Glyas_Fos-R_dOase_dom"/>
</dbReference>
<dbReference type="CDD" id="cd08342">
    <property type="entry name" value="HPPD_N_like"/>
    <property type="match status" value="1"/>
</dbReference>
<dbReference type="eggNOG" id="KOG0638">
    <property type="taxonomic scope" value="Eukaryota"/>
</dbReference>
<keyword evidence="9" id="KW-0585">Phenylalanine catabolism</keyword>